<dbReference type="GO" id="GO:0016787">
    <property type="term" value="F:hydrolase activity"/>
    <property type="evidence" value="ECO:0007669"/>
    <property type="project" value="UniProtKB-KW"/>
</dbReference>
<accession>A0ABQ3TQW9</accession>
<dbReference type="SUPFAM" id="SSF56784">
    <property type="entry name" value="HAD-like"/>
    <property type="match status" value="1"/>
</dbReference>
<dbReference type="Proteomes" id="UP001054854">
    <property type="component" value="Unassembled WGS sequence"/>
</dbReference>
<dbReference type="PANTHER" id="PTHR46649:SF4">
    <property type="entry name" value="HALOACID DEHALOGENASE-LIKE HYDROLASE (HAD) SUPERFAMILY PROTEIN"/>
    <property type="match status" value="1"/>
</dbReference>
<comment type="caution">
    <text evidence="1">The sequence shown here is derived from an EMBL/GenBank/DDBJ whole genome shotgun (WGS) entry which is preliminary data.</text>
</comment>
<dbReference type="SFLD" id="SFLDS00003">
    <property type="entry name" value="Haloacid_Dehalogenase"/>
    <property type="match status" value="1"/>
</dbReference>
<dbReference type="InterPro" id="IPR006439">
    <property type="entry name" value="HAD-SF_hydro_IA"/>
</dbReference>
<dbReference type="PANTHER" id="PTHR46649">
    <property type="match status" value="1"/>
</dbReference>
<keyword evidence="1" id="KW-0378">Hydrolase</keyword>
<dbReference type="Pfam" id="PF00702">
    <property type="entry name" value="Hydrolase"/>
    <property type="match status" value="1"/>
</dbReference>
<dbReference type="InterPro" id="IPR036412">
    <property type="entry name" value="HAD-like_sf"/>
</dbReference>
<dbReference type="InterPro" id="IPR023214">
    <property type="entry name" value="HAD_sf"/>
</dbReference>
<protein>
    <submittedName>
        <fullName evidence="1">Hydrolase</fullName>
    </submittedName>
</protein>
<keyword evidence="2" id="KW-1185">Reference proteome</keyword>
<dbReference type="EMBL" id="BNEK01000002">
    <property type="protein sequence ID" value="GHJ25735.1"/>
    <property type="molecule type" value="Genomic_DNA"/>
</dbReference>
<gene>
    <name evidence="1" type="ORF">TPA0910_01680</name>
</gene>
<organism evidence="1 2">
    <name type="scientific">Streptomyces hygroscopicus</name>
    <dbReference type="NCBI Taxonomy" id="1912"/>
    <lineage>
        <taxon>Bacteria</taxon>
        <taxon>Bacillati</taxon>
        <taxon>Actinomycetota</taxon>
        <taxon>Actinomycetes</taxon>
        <taxon>Kitasatosporales</taxon>
        <taxon>Streptomycetaceae</taxon>
        <taxon>Streptomyces</taxon>
        <taxon>Streptomyces violaceusniger group</taxon>
    </lineage>
</organism>
<dbReference type="RefSeq" id="WP_064456955.1">
    <property type="nucleotide sequence ID" value="NZ_BBON01000063.1"/>
</dbReference>
<dbReference type="Gene3D" id="3.40.50.1000">
    <property type="entry name" value="HAD superfamily/HAD-like"/>
    <property type="match status" value="1"/>
</dbReference>
<dbReference type="PRINTS" id="PR00413">
    <property type="entry name" value="HADHALOGNASE"/>
</dbReference>
<reference evidence="1" key="1">
    <citation type="submission" date="2024-05" db="EMBL/GenBank/DDBJ databases">
        <title>Whole genome shotgun sequence of Streptomyces hygroscopicus NBRC 113678.</title>
        <authorList>
            <person name="Komaki H."/>
            <person name="Tamura T."/>
        </authorList>
    </citation>
    <scope>NUCLEOTIDE SEQUENCE</scope>
    <source>
        <strain evidence="1">N11-34</strain>
    </source>
</reference>
<dbReference type="NCBIfam" id="TIGR01509">
    <property type="entry name" value="HAD-SF-IA-v3"/>
    <property type="match status" value="1"/>
</dbReference>
<sequence length="243" mass="26352">MTVKGALFDFSGTLFRVESAESWLRAALERSGAAVPEEEVVRYARDLEDAGALPGGATPLAVPPHLTEVWGARDRSAELHRAAFTGLARQVPLPRPELYDALYDRHREPAAWRPYPDAHEVLGALRRRGVRVGVVSNIGWDVRPVFRAHGLDPLVDAYALSYEHGVQKPDPRLFRVACDALGVDPGDAVMVGDDRRADGGAAALGCRVHLVDHLPVDQRPDALRAVLGLLPDGAPASQGVFRK</sequence>
<dbReference type="SFLD" id="SFLDG01129">
    <property type="entry name" value="C1.5:_HAD__Beta-PGM__Phosphata"/>
    <property type="match status" value="1"/>
</dbReference>
<evidence type="ECO:0000313" key="2">
    <source>
        <dbReference type="Proteomes" id="UP001054854"/>
    </source>
</evidence>
<name>A0ABQ3TQW9_STRHY</name>
<proteinExistence type="predicted"/>
<evidence type="ECO:0000313" key="1">
    <source>
        <dbReference type="EMBL" id="GHJ25735.1"/>
    </source>
</evidence>
<dbReference type="NCBIfam" id="TIGR01549">
    <property type="entry name" value="HAD-SF-IA-v1"/>
    <property type="match status" value="1"/>
</dbReference>